<proteinExistence type="predicted"/>
<dbReference type="AlphaFoldDB" id="A0ABD1ZJU2"/>
<organism evidence="2 3">
    <name type="scientific">Riccia fluitans</name>
    <dbReference type="NCBI Taxonomy" id="41844"/>
    <lineage>
        <taxon>Eukaryota</taxon>
        <taxon>Viridiplantae</taxon>
        <taxon>Streptophyta</taxon>
        <taxon>Embryophyta</taxon>
        <taxon>Marchantiophyta</taxon>
        <taxon>Marchantiopsida</taxon>
        <taxon>Marchantiidae</taxon>
        <taxon>Marchantiales</taxon>
        <taxon>Ricciaceae</taxon>
        <taxon>Riccia</taxon>
    </lineage>
</organism>
<reference evidence="2 3" key="1">
    <citation type="submission" date="2024-09" db="EMBL/GenBank/DDBJ databases">
        <title>Chromosome-scale assembly of Riccia fluitans.</title>
        <authorList>
            <person name="Paukszto L."/>
            <person name="Sawicki J."/>
            <person name="Karawczyk K."/>
            <person name="Piernik-Szablinska J."/>
            <person name="Szczecinska M."/>
            <person name="Mazdziarz M."/>
        </authorList>
    </citation>
    <scope>NUCLEOTIDE SEQUENCE [LARGE SCALE GENOMIC DNA]</scope>
    <source>
        <strain evidence="2">Rf_01</strain>
        <tissue evidence="2">Aerial parts of the thallus</tissue>
    </source>
</reference>
<keyword evidence="3" id="KW-1185">Reference proteome</keyword>
<protein>
    <submittedName>
        <fullName evidence="2">Uncharacterized protein</fullName>
    </submittedName>
</protein>
<dbReference type="Proteomes" id="UP001605036">
    <property type="component" value="Unassembled WGS sequence"/>
</dbReference>
<dbReference type="PANTHER" id="PTHR36776">
    <property type="entry name" value="EXPRESSED PROTEIN"/>
    <property type="match status" value="1"/>
</dbReference>
<comment type="caution">
    <text evidence="2">The sequence shown here is derived from an EMBL/GenBank/DDBJ whole genome shotgun (WGS) entry which is preliminary data.</text>
</comment>
<gene>
    <name evidence="2" type="ORF">R1flu_019480</name>
</gene>
<sequence>MARLRPHTALANSFSSISERPDSSRSSLAVLKSRRNAAMVSSNSGGKPQNQVLVTKALLLAAIRENGRGCKIQCSSDTAEDTEEEELEYLGELRVPQAWVEPEVAAREAEWLRVALHQWLDDEFCPEPANEEISKRCSKVYYCCLLEQQLDIGDILIQMVRGLETFSFKASFHGAFSSANAAIDLITKRMRSLPLEENDSTESVSETASGI</sequence>
<feature type="region of interest" description="Disordered" evidence="1">
    <location>
        <begin position="1"/>
        <end position="21"/>
    </location>
</feature>
<evidence type="ECO:0000256" key="1">
    <source>
        <dbReference type="SAM" id="MobiDB-lite"/>
    </source>
</evidence>
<accession>A0ABD1ZJU2</accession>
<evidence type="ECO:0000313" key="2">
    <source>
        <dbReference type="EMBL" id="KAL2651352.1"/>
    </source>
</evidence>
<evidence type="ECO:0000313" key="3">
    <source>
        <dbReference type="Proteomes" id="UP001605036"/>
    </source>
</evidence>
<dbReference type="EMBL" id="JBHFFA010000001">
    <property type="protein sequence ID" value="KAL2651352.1"/>
    <property type="molecule type" value="Genomic_DNA"/>
</dbReference>
<dbReference type="PANTHER" id="PTHR36776:SF1">
    <property type="entry name" value="EXPRESSED PROTEIN"/>
    <property type="match status" value="1"/>
</dbReference>
<name>A0ABD1ZJU2_9MARC</name>